<evidence type="ECO:0000256" key="2">
    <source>
        <dbReference type="SAM" id="SignalP"/>
    </source>
</evidence>
<dbReference type="RefSeq" id="WP_281093114.1">
    <property type="nucleotide sequence ID" value="NZ_JARYZI010000002.1"/>
</dbReference>
<reference evidence="3 4" key="1">
    <citation type="submission" date="2023-04" db="EMBL/GenBank/DDBJ databases">
        <title>Fusibacter bizertensis strain WBS, isolated from littoral bottom sediments of the Arctic seas - biochemical and genomic analysis.</title>
        <authorList>
            <person name="Brioukhanov A.L."/>
        </authorList>
    </citation>
    <scope>NUCLEOTIDE SEQUENCE [LARGE SCALE GENOMIC DNA]</scope>
    <source>
        <strain evidence="3 4">WBS</strain>
    </source>
</reference>
<comment type="caution">
    <text evidence="3">The sequence shown here is derived from an EMBL/GenBank/DDBJ whole genome shotgun (WGS) entry which is preliminary data.</text>
</comment>
<keyword evidence="2" id="KW-0732">Signal</keyword>
<organism evidence="3 4">
    <name type="scientific">Fusibacter bizertensis</name>
    <dbReference type="NCBI Taxonomy" id="1488331"/>
    <lineage>
        <taxon>Bacteria</taxon>
        <taxon>Bacillati</taxon>
        <taxon>Bacillota</taxon>
        <taxon>Clostridia</taxon>
        <taxon>Eubacteriales</taxon>
        <taxon>Eubacteriales Family XII. Incertae Sedis</taxon>
        <taxon>Fusibacter</taxon>
    </lineage>
</organism>
<sequence>MKTNKFFLKKTLLTFTLISLLLILASCSPATNETTEAITTDSSQMTSLEEENSSLQSQLEIADNQILELEDQIATLTTQIESEPAPSALSSNVLMSALDVAQALKDKDMAILTSYVHPSLGVRFTPYGYVDTVNDLNFSAGALSALLGDPTLYTWGAYDGSGDPINLNFNDYLDEFVYDEDYVSPHLIGINTVIGTGNSINNISTEYSGSTFVEFHFTGFDPQYGGIDWSSLILVFDNVGGDWKLVGIVHNQWTI</sequence>
<name>A0ABT6NA56_9FIRM</name>
<feature type="coiled-coil region" evidence="1">
    <location>
        <begin position="45"/>
        <end position="79"/>
    </location>
</feature>
<evidence type="ECO:0000256" key="1">
    <source>
        <dbReference type="SAM" id="Coils"/>
    </source>
</evidence>
<accession>A0ABT6NA56</accession>
<dbReference type="PROSITE" id="PS51257">
    <property type="entry name" value="PROKAR_LIPOPROTEIN"/>
    <property type="match status" value="1"/>
</dbReference>
<proteinExistence type="predicted"/>
<protein>
    <submittedName>
        <fullName evidence="3">Uncharacterized protein</fullName>
    </submittedName>
</protein>
<evidence type="ECO:0000313" key="4">
    <source>
        <dbReference type="Proteomes" id="UP001158045"/>
    </source>
</evidence>
<evidence type="ECO:0000313" key="3">
    <source>
        <dbReference type="EMBL" id="MDH8677303.1"/>
    </source>
</evidence>
<dbReference type="Proteomes" id="UP001158045">
    <property type="component" value="Unassembled WGS sequence"/>
</dbReference>
<dbReference type="EMBL" id="JARYZI010000002">
    <property type="protein sequence ID" value="MDH8677303.1"/>
    <property type="molecule type" value="Genomic_DNA"/>
</dbReference>
<gene>
    <name evidence="3" type="ORF">QE109_04040</name>
</gene>
<keyword evidence="4" id="KW-1185">Reference proteome</keyword>
<feature type="signal peptide" evidence="2">
    <location>
        <begin position="1"/>
        <end position="32"/>
    </location>
</feature>
<feature type="chain" id="PRO_5047373563" evidence="2">
    <location>
        <begin position="33"/>
        <end position="255"/>
    </location>
</feature>
<keyword evidence="1" id="KW-0175">Coiled coil</keyword>